<evidence type="ECO:0008006" key="4">
    <source>
        <dbReference type="Google" id="ProtNLM"/>
    </source>
</evidence>
<dbReference type="RefSeq" id="WP_092502612.1">
    <property type="nucleotide sequence ID" value="NZ_LT629695.1"/>
</dbReference>
<organism evidence="2 3">
    <name type="scientific">Agrococcus jejuensis</name>
    <dbReference type="NCBI Taxonomy" id="399736"/>
    <lineage>
        <taxon>Bacteria</taxon>
        <taxon>Bacillati</taxon>
        <taxon>Actinomycetota</taxon>
        <taxon>Actinomycetes</taxon>
        <taxon>Micrococcales</taxon>
        <taxon>Microbacteriaceae</taxon>
        <taxon>Agrococcus</taxon>
    </lineage>
</organism>
<reference evidence="3" key="1">
    <citation type="submission" date="2016-10" db="EMBL/GenBank/DDBJ databases">
        <authorList>
            <person name="Varghese N."/>
            <person name="Submissions S."/>
        </authorList>
    </citation>
    <scope>NUCLEOTIDE SEQUENCE [LARGE SCALE GENOMIC DNA]</scope>
    <source>
        <strain evidence="3">DSM 22002</strain>
    </source>
</reference>
<feature type="transmembrane region" description="Helical" evidence="1">
    <location>
        <begin position="20"/>
        <end position="45"/>
    </location>
</feature>
<feature type="transmembrane region" description="Helical" evidence="1">
    <location>
        <begin position="57"/>
        <end position="81"/>
    </location>
</feature>
<name>A0A1G8B9Q7_9MICO</name>
<dbReference type="STRING" id="399736.SAMN04489720_0782"/>
<accession>A0A1G8B9Q7</accession>
<protein>
    <recommendedName>
        <fullName evidence="4">Multidrug ABC transporter ATPase</fullName>
    </recommendedName>
</protein>
<dbReference type="EMBL" id="LT629695">
    <property type="protein sequence ID" value="SDH29979.1"/>
    <property type="molecule type" value="Genomic_DNA"/>
</dbReference>
<proteinExistence type="predicted"/>
<sequence length="91" mass="9626">MPTTRAGEHHADPIGVIERILATAAAVLVGVALLGFVLTLVQIGLRDTWPWLADGVWPYAFLVPTFALPAGLLCVIALLVLSAVRKGRGRA</sequence>
<gene>
    <name evidence="2" type="ORF">SAMN04489720_0782</name>
</gene>
<evidence type="ECO:0000313" key="3">
    <source>
        <dbReference type="Proteomes" id="UP000198822"/>
    </source>
</evidence>
<evidence type="ECO:0000313" key="2">
    <source>
        <dbReference type="EMBL" id="SDH29979.1"/>
    </source>
</evidence>
<keyword evidence="3" id="KW-1185">Reference proteome</keyword>
<dbReference type="AlphaFoldDB" id="A0A1G8B9Q7"/>
<keyword evidence="1" id="KW-0472">Membrane</keyword>
<keyword evidence="1" id="KW-0812">Transmembrane</keyword>
<evidence type="ECO:0000256" key="1">
    <source>
        <dbReference type="SAM" id="Phobius"/>
    </source>
</evidence>
<dbReference type="Proteomes" id="UP000198822">
    <property type="component" value="Chromosome I"/>
</dbReference>
<keyword evidence="1" id="KW-1133">Transmembrane helix</keyword>
<dbReference type="OrthoDB" id="4990996at2"/>